<evidence type="ECO:0000256" key="3">
    <source>
        <dbReference type="ARBA" id="ARBA00022448"/>
    </source>
</evidence>
<feature type="domain" description="ABC transmembrane type-1" evidence="9">
    <location>
        <begin position="20"/>
        <end position="208"/>
    </location>
</feature>
<evidence type="ECO:0000256" key="1">
    <source>
        <dbReference type="ARBA" id="ARBA00004429"/>
    </source>
</evidence>
<dbReference type="Gene3D" id="1.10.3720.10">
    <property type="entry name" value="MetI-like"/>
    <property type="match status" value="1"/>
</dbReference>
<evidence type="ECO:0000256" key="6">
    <source>
        <dbReference type="ARBA" id="ARBA00022989"/>
    </source>
</evidence>
<proteinExistence type="inferred from homology"/>
<gene>
    <name evidence="10" type="ORF">VW29_13605</name>
</gene>
<keyword evidence="3 8" id="KW-0813">Transport</keyword>
<keyword evidence="11" id="KW-1185">Reference proteome</keyword>
<dbReference type="Pfam" id="PF00528">
    <property type="entry name" value="BPD_transp_1"/>
    <property type="match status" value="1"/>
</dbReference>
<dbReference type="PANTHER" id="PTHR30614:SF35">
    <property type="entry name" value="ABC TRANSPORTER PERMEASE PROTEIN"/>
    <property type="match status" value="1"/>
</dbReference>
<dbReference type="AlphaFoldDB" id="A0A0F5LPV8"/>
<evidence type="ECO:0000313" key="10">
    <source>
        <dbReference type="EMBL" id="KKB83722.1"/>
    </source>
</evidence>
<dbReference type="InterPro" id="IPR035906">
    <property type="entry name" value="MetI-like_sf"/>
</dbReference>
<comment type="subcellular location">
    <subcellularLocation>
        <location evidence="1">Cell inner membrane</location>
        <topology evidence="1">Multi-pass membrane protein</topology>
    </subcellularLocation>
    <subcellularLocation>
        <location evidence="8">Cell membrane</location>
        <topology evidence="8">Multi-pass membrane protein</topology>
    </subcellularLocation>
</comment>
<accession>A0A0F5LPV8</accession>
<dbReference type="GO" id="GO:0043190">
    <property type="term" value="C:ATP-binding cassette (ABC) transporter complex"/>
    <property type="evidence" value="ECO:0007669"/>
    <property type="project" value="InterPro"/>
</dbReference>
<dbReference type="NCBIfam" id="TIGR01726">
    <property type="entry name" value="HEQRo_perm_3TM"/>
    <property type="match status" value="1"/>
</dbReference>
<reference evidence="10 11" key="1">
    <citation type="submission" date="2015-03" db="EMBL/GenBank/DDBJ databases">
        <authorList>
            <person name="Hassan Y.I."/>
            <person name="Lepp D."/>
            <person name="Zhou T."/>
        </authorList>
    </citation>
    <scope>NUCLEOTIDE SEQUENCE [LARGE SCALE GENOMIC DNA]</scope>
    <source>
        <strain evidence="10 11">DSM 17137</strain>
    </source>
</reference>
<dbReference type="GO" id="GO:0022857">
    <property type="term" value="F:transmembrane transporter activity"/>
    <property type="evidence" value="ECO:0007669"/>
    <property type="project" value="InterPro"/>
</dbReference>
<dbReference type="PROSITE" id="PS50928">
    <property type="entry name" value="ABC_TM1"/>
    <property type="match status" value="1"/>
</dbReference>
<dbReference type="OrthoDB" id="7341446at2"/>
<keyword evidence="6 8" id="KW-1133">Transmembrane helix</keyword>
<evidence type="ECO:0000256" key="2">
    <source>
        <dbReference type="ARBA" id="ARBA00010072"/>
    </source>
</evidence>
<dbReference type="STRING" id="1121477.SAMN02745223_01020"/>
<dbReference type="Proteomes" id="UP000033608">
    <property type="component" value="Unassembled WGS sequence"/>
</dbReference>
<keyword evidence="7 8" id="KW-0472">Membrane</keyword>
<dbReference type="PATRIC" id="fig|1121477.3.peg.3880"/>
<feature type="transmembrane region" description="Helical" evidence="8">
    <location>
        <begin position="89"/>
        <end position="108"/>
    </location>
</feature>
<dbReference type="SUPFAM" id="SSF161098">
    <property type="entry name" value="MetI-like"/>
    <property type="match status" value="1"/>
</dbReference>
<evidence type="ECO:0000256" key="4">
    <source>
        <dbReference type="ARBA" id="ARBA00022475"/>
    </source>
</evidence>
<dbReference type="InterPro" id="IPR000515">
    <property type="entry name" value="MetI-like"/>
</dbReference>
<evidence type="ECO:0000313" key="11">
    <source>
        <dbReference type="Proteomes" id="UP000033608"/>
    </source>
</evidence>
<evidence type="ECO:0000256" key="5">
    <source>
        <dbReference type="ARBA" id="ARBA00022692"/>
    </source>
</evidence>
<name>A0A0F5LPV8_9HYPH</name>
<sequence length="222" mass="24913">MLQLNFNQLWRYQDEFLHGIQMTLTLTLIATVFGLAIGLAGASLSRSRFAPVRIAIATYVELIRNTPALIQIFLIFFVLPYAGLRFPPFYAAAVALSIYMGAYAVEIFRSGLASIPKSQIEAGQCLGLSKFQVFRHVILPPALRNIYPSLTSQIILVLLGSSLASQVSAEELFHTAAFVESRTFRSFEVYAVVCAIYFVMVLSLRLLFSGFERIAFRWPTRR</sequence>
<feature type="transmembrane region" description="Helical" evidence="8">
    <location>
        <begin position="20"/>
        <end position="42"/>
    </location>
</feature>
<comment type="caution">
    <text evidence="10">The sequence shown here is derived from an EMBL/GenBank/DDBJ whole genome shotgun (WGS) entry which is preliminary data.</text>
</comment>
<feature type="transmembrane region" description="Helical" evidence="8">
    <location>
        <begin position="189"/>
        <end position="208"/>
    </location>
</feature>
<protein>
    <submittedName>
        <fullName evidence="10">ABC transporter permease</fullName>
    </submittedName>
</protein>
<dbReference type="InterPro" id="IPR010065">
    <property type="entry name" value="AA_ABC_transptr_permease_3TM"/>
</dbReference>
<dbReference type="EMBL" id="LAJF01000089">
    <property type="protein sequence ID" value="KKB83722.1"/>
    <property type="molecule type" value="Genomic_DNA"/>
</dbReference>
<dbReference type="CDD" id="cd06261">
    <property type="entry name" value="TM_PBP2"/>
    <property type="match status" value="1"/>
</dbReference>
<keyword evidence="5 8" id="KW-0812">Transmembrane</keyword>
<evidence type="ECO:0000256" key="8">
    <source>
        <dbReference type="RuleBase" id="RU363032"/>
    </source>
</evidence>
<dbReference type="InterPro" id="IPR043429">
    <property type="entry name" value="ArtM/GltK/GlnP/TcyL/YhdX-like"/>
</dbReference>
<organism evidence="10 11">
    <name type="scientific">Devosia limi DSM 17137</name>
    <dbReference type="NCBI Taxonomy" id="1121477"/>
    <lineage>
        <taxon>Bacteria</taxon>
        <taxon>Pseudomonadati</taxon>
        <taxon>Pseudomonadota</taxon>
        <taxon>Alphaproteobacteria</taxon>
        <taxon>Hyphomicrobiales</taxon>
        <taxon>Devosiaceae</taxon>
        <taxon>Devosia</taxon>
    </lineage>
</organism>
<feature type="transmembrane region" description="Helical" evidence="8">
    <location>
        <begin position="62"/>
        <end position="83"/>
    </location>
</feature>
<dbReference type="PANTHER" id="PTHR30614">
    <property type="entry name" value="MEMBRANE COMPONENT OF AMINO ACID ABC TRANSPORTER"/>
    <property type="match status" value="1"/>
</dbReference>
<evidence type="ECO:0000259" key="9">
    <source>
        <dbReference type="PROSITE" id="PS50928"/>
    </source>
</evidence>
<keyword evidence="4" id="KW-1003">Cell membrane</keyword>
<dbReference type="GO" id="GO:0006865">
    <property type="term" value="P:amino acid transport"/>
    <property type="evidence" value="ECO:0007669"/>
    <property type="project" value="TreeGrafter"/>
</dbReference>
<evidence type="ECO:0000256" key="7">
    <source>
        <dbReference type="ARBA" id="ARBA00023136"/>
    </source>
</evidence>
<comment type="similarity">
    <text evidence="2">Belongs to the binding-protein-dependent transport system permease family. HisMQ subfamily.</text>
</comment>